<evidence type="ECO:0000259" key="10">
    <source>
        <dbReference type="PROSITE" id="PS50110"/>
    </source>
</evidence>
<comment type="catalytic activity">
    <reaction evidence="1">
        <text>ATP + protein L-histidine = ADP + protein N-phospho-L-histidine.</text>
        <dbReference type="EC" id="2.7.13.3"/>
    </reaction>
</comment>
<evidence type="ECO:0000256" key="2">
    <source>
        <dbReference type="ARBA" id="ARBA00012438"/>
    </source>
</evidence>
<accession>A0ABX0S0K7</accession>
<dbReference type="PANTHER" id="PTHR43047:SF64">
    <property type="entry name" value="HISTIDINE KINASE CONTAINING CHEY-HOMOLOGOUS RECEIVER DOMAIN AND PAS DOMAIN-RELATED"/>
    <property type="match status" value="1"/>
</dbReference>
<dbReference type="PANTHER" id="PTHR43047">
    <property type="entry name" value="TWO-COMPONENT HISTIDINE PROTEIN KINASE"/>
    <property type="match status" value="1"/>
</dbReference>
<evidence type="ECO:0000259" key="9">
    <source>
        <dbReference type="PROSITE" id="PS50109"/>
    </source>
</evidence>
<dbReference type="InterPro" id="IPR001638">
    <property type="entry name" value="Solute-binding_3/MltF_N"/>
</dbReference>
<dbReference type="Gene3D" id="3.30.565.10">
    <property type="entry name" value="Histidine kinase-like ATPase, C-terminal domain"/>
    <property type="match status" value="1"/>
</dbReference>
<dbReference type="PRINTS" id="PR00344">
    <property type="entry name" value="BCTRLSENSOR"/>
</dbReference>
<keyword evidence="7" id="KW-0812">Transmembrane</keyword>
<dbReference type="InterPro" id="IPR005467">
    <property type="entry name" value="His_kinase_dom"/>
</dbReference>
<dbReference type="InterPro" id="IPR001789">
    <property type="entry name" value="Sig_transdc_resp-reg_receiver"/>
</dbReference>
<feature type="domain" description="Response regulatory" evidence="10">
    <location>
        <begin position="557"/>
        <end position="677"/>
    </location>
</feature>
<feature type="transmembrane region" description="Helical" evidence="7">
    <location>
        <begin position="275"/>
        <end position="297"/>
    </location>
</feature>
<evidence type="ECO:0000313" key="11">
    <source>
        <dbReference type="EMBL" id="NIG21609.1"/>
    </source>
</evidence>
<dbReference type="InterPro" id="IPR011006">
    <property type="entry name" value="CheY-like_superfamily"/>
</dbReference>
<dbReference type="SUPFAM" id="SSF47384">
    <property type="entry name" value="Homodimeric domain of signal transducing histidine kinase"/>
    <property type="match status" value="1"/>
</dbReference>
<dbReference type="SMART" id="SM00448">
    <property type="entry name" value="REC"/>
    <property type="match status" value="1"/>
</dbReference>
<feature type="domain" description="Histidine kinase" evidence="9">
    <location>
        <begin position="319"/>
        <end position="536"/>
    </location>
</feature>
<dbReference type="SUPFAM" id="SSF52172">
    <property type="entry name" value="CheY-like"/>
    <property type="match status" value="1"/>
</dbReference>
<dbReference type="Gene3D" id="1.10.287.130">
    <property type="match status" value="1"/>
</dbReference>
<dbReference type="InterPro" id="IPR003661">
    <property type="entry name" value="HisK_dim/P_dom"/>
</dbReference>
<dbReference type="SUPFAM" id="SSF47226">
    <property type="entry name" value="Histidine-containing phosphotransfer domain, HPT domain"/>
    <property type="match status" value="1"/>
</dbReference>
<feature type="signal peptide" evidence="8">
    <location>
        <begin position="1"/>
        <end position="24"/>
    </location>
</feature>
<evidence type="ECO:0000256" key="8">
    <source>
        <dbReference type="SAM" id="SignalP"/>
    </source>
</evidence>
<dbReference type="SUPFAM" id="SSF55874">
    <property type="entry name" value="ATPase domain of HSP90 chaperone/DNA topoisomerase II/histidine kinase"/>
    <property type="match status" value="1"/>
</dbReference>
<keyword evidence="5" id="KW-0418">Kinase</keyword>
<dbReference type="Proteomes" id="UP001515780">
    <property type="component" value="Unassembled WGS sequence"/>
</dbReference>
<dbReference type="Gene3D" id="3.40.50.2300">
    <property type="match status" value="1"/>
</dbReference>
<evidence type="ECO:0000256" key="7">
    <source>
        <dbReference type="SAM" id="Phobius"/>
    </source>
</evidence>
<dbReference type="EC" id="2.7.13.3" evidence="2"/>
<organism evidence="11 12">
    <name type="scientific">Candidatus Pantoea communis</name>
    <dbReference type="NCBI Taxonomy" id="2608354"/>
    <lineage>
        <taxon>Bacteria</taxon>
        <taxon>Pseudomonadati</taxon>
        <taxon>Pseudomonadota</taxon>
        <taxon>Gammaproteobacteria</taxon>
        <taxon>Enterobacterales</taxon>
        <taxon>Erwiniaceae</taxon>
        <taxon>Pantoea</taxon>
    </lineage>
</organism>
<dbReference type="Pfam" id="PF00512">
    <property type="entry name" value="HisKA"/>
    <property type="match status" value="1"/>
</dbReference>
<dbReference type="InterPro" id="IPR003594">
    <property type="entry name" value="HATPase_dom"/>
</dbReference>
<reference evidence="11 12" key="1">
    <citation type="journal article" date="2019" name="bioRxiv">
        <title>Bacteria contribute to plant secondary compound degradation in a generalist herbivore system.</title>
        <authorList>
            <person name="Francoeur C.B."/>
            <person name="Khadempour L."/>
            <person name="Moreira-Soto R.D."/>
            <person name="Gotting K."/>
            <person name="Book A.J."/>
            <person name="Pinto-Tomas A.A."/>
            <person name="Keefover-Ring K."/>
            <person name="Currie C.R."/>
        </authorList>
    </citation>
    <scope>NUCLEOTIDE SEQUENCE [LARGE SCALE GENOMIC DNA]</scope>
    <source>
        <strain evidence="11">Al-1710</strain>
    </source>
</reference>
<keyword evidence="4" id="KW-0808">Transferase</keyword>
<evidence type="ECO:0000256" key="3">
    <source>
        <dbReference type="ARBA" id="ARBA00022553"/>
    </source>
</evidence>
<evidence type="ECO:0000256" key="1">
    <source>
        <dbReference type="ARBA" id="ARBA00000085"/>
    </source>
</evidence>
<dbReference type="CDD" id="cd17546">
    <property type="entry name" value="REC_hyHK_CKI1_RcsC-like"/>
    <property type="match status" value="1"/>
</dbReference>
<dbReference type="PROSITE" id="PS50109">
    <property type="entry name" value="HIS_KIN"/>
    <property type="match status" value="1"/>
</dbReference>
<dbReference type="SMART" id="SM00388">
    <property type="entry name" value="HisKA"/>
    <property type="match status" value="1"/>
</dbReference>
<sequence length="771" mass="86483">MKALLYGFLTGLVLAFCAMVPAAAQVYQQLPHHEALTDADRAWIKAHPVVTYTIEQRWPEEIIRDGQHTGLTRTVLDELEQRTGLRFVFVPPEQALIDPPMLLPSVLEKLLTPEERQRWLWTQSWTNTLPVIVGKFDTVRIRSLTRMEGQRLGILRNSGYAPWLRQHYPAIQLVTFDSLPEALEQVEQGKLPAVIASSIVMLPVLQRHYIDRLAIAAQVPEMASGIHMAVTPDAPRLHEILDKAMENISSYDVQRIYLRWIPIVEVGTPRLGVLLYLYPFQIAIGTIMLIVILLALASARRSKKRAQQSEQAKSEFLAVMSHEIRTPMNAIIASLELQQKPSTPAKQQEYQALALSASQDMLELLNNVLDHSKISQQQMPLQLAPCDLSALLAAVCDSQRPAAERKGLALTLQLEPALQGQWFEADAHRLRQIVNNLLSNAVKFTDSGEITLLAHWHDDKVMLSVRDTGIGIAPGDQQRLFQVWQQAENSGARLRGGSGLGLYLCRQLTRQMGGELTLNSEPGVGSTFRCELPLLPCEAGAPDSSANALTAIAADISVLVVEDHPANQQVLAAQLIQLGCHYELAESAEQAMRLLKEENYYDLMLLDCNLPGKDGYWLATQIRQFERAQQRDRTPLIAISAISGAEHLQRCQQSGMDDVLVKPIRLNDLASKLGVFYPGKATAPAVNSEMQMWLKQDLDHFAQACDEQNQQNMIYFIHRVRGVALMYQLDTLANISDEIETHLRQQCAIDVELMAHWRQQLQQHSPLSETY</sequence>
<dbReference type="CDD" id="cd16922">
    <property type="entry name" value="HATPase_EvgS-ArcB-TorS-like"/>
    <property type="match status" value="1"/>
</dbReference>
<dbReference type="PROSITE" id="PS50110">
    <property type="entry name" value="RESPONSE_REGULATORY"/>
    <property type="match status" value="1"/>
</dbReference>
<evidence type="ECO:0000256" key="4">
    <source>
        <dbReference type="ARBA" id="ARBA00022679"/>
    </source>
</evidence>
<dbReference type="Gene3D" id="3.40.190.10">
    <property type="entry name" value="Periplasmic binding protein-like II"/>
    <property type="match status" value="2"/>
</dbReference>
<feature type="modified residue" description="4-aspartylphosphate" evidence="6">
    <location>
        <position position="607"/>
    </location>
</feature>
<keyword evidence="7" id="KW-1133">Transmembrane helix</keyword>
<proteinExistence type="predicted"/>
<dbReference type="RefSeq" id="WP_166936137.1">
    <property type="nucleotide sequence ID" value="NZ_VWXC01000023.1"/>
</dbReference>
<dbReference type="Pfam" id="PF02518">
    <property type="entry name" value="HATPase_c"/>
    <property type="match status" value="1"/>
</dbReference>
<keyword evidence="3 6" id="KW-0597">Phosphoprotein</keyword>
<keyword evidence="7" id="KW-0472">Membrane</keyword>
<dbReference type="InterPro" id="IPR036890">
    <property type="entry name" value="HATPase_C_sf"/>
</dbReference>
<dbReference type="Pfam" id="PF00072">
    <property type="entry name" value="Response_reg"/>
    <property type="match status" value="1"/>
</dbReference>
<evidence type="ECO:0000256" key="6">
    <source>
        <dbReference type="PROSITE-ProRule" id="PRU00169"/>
    </source>
</evidence>
<dbReference type="InterPro" id="IPR036097">
    <property type="entry name" value="HisK_dim/P_sf"/>
</dbReference>
<dbReference type="CDD" id="cd00082">
    <property type="entry name" value="HisKA"/>
    <property type="match status" value="1"/>
</dbReference>
<evidence type="ECO:0000256" key="5">
    <source>
        <dbReference type="ARBA" id="ARBA00022777"/>
    </source>
</evidence>
<comment type="caution">
    <text evidence="11">The sequence shown here is derived from an EMBL/GenBank/DDBJ whole genome shotgun (WGS) entry which is preliminary data.</text>
</comment>
<dbReference type="CDD" id="cd01007">
    <property type="entry name" value="PBP2_BvgS_HisK_like"/>
    <property type="match status" value="1"/>
</dbReference>
<keyword evidence="12" id="KW-1185">Reference proteome</keyword>
<dbReference type="InterPro" id="IPR036641">
    <property type="entry name" value="HPT_dom_sf"/>
</dbReference>
<dbReference type="InterPro" id="IPR004358">
    <property type="entry name" value="Sig_transdc_His_kin-like_C"/>
</dbReference>
<feature type="chain" id="PRO_5045263890" description="histidine kinase" evidence="8">
    <location>
        <begin position="25"/>
        <end position="771"/>
    </location>
</feature>
<dbReference type="SMART" id="SM00062">
    <property type="entry name" value="PBPb"/>
    <property type="match status" value="1"/>
</dbReference>
<dbReference type="EMBL" id="VWXC01000023">
    <property type="protein sequence ID" value="NIG21609.1"/>
    <property type="molecule type" value="Genomic_DNA"/>
</dbReference>
<name>A0ABX0S0K7_9GAMM</name>
<evidence type="ECO:0000313" key="12">
    <source>
        <dbReference type="Proteomes" id="UP001515780"/>
    </source>
</evidence>
<gene>
    <name evidence="11" type="ORF">F3J37_23345</name>
</gene>
<dbReference type="SMART" id="SM00387">
    <property type="entry name" value="HATPase_c"/>
    <property type="match status" value="1"/>
</dbReference>
<dbReference type="SUPFAM" id="SSF53850">
    <property type="entry name" value="Periplasmic binding protein-like II"/>
    <property type="match status" value="1"/>
</dbReference>
<keyword evidence="8" id="KW-0732">Signal</keyword>
<protein>
    <recommendedName>
        <fullName evidence="2">histidine kinase</fullName>
        <ecNumber evidence="2">2.7.13.3</ecNumber>
    </recommendedName>
</protein>
<dbReference type="Gene3D" id="1.20.120.160">
    <property type="entry name" value="HPT domain"/>
    <property type="match status" value="1"/>
</dbReference>